<reference evidence="1 2" key="1">
    <citation type="submission" date="2020-02" db="EMBL/GenBank/DDBJ databases">
        <authorList>
            <person name="Li G."/>
        </authorList>
    </citation>
    <scope>NUCLEOTIDE SEQUENCE [LARGE SCALE GENOMIC DNA]</scope>
    <source>
        <strain evidence="1 2">DSM 102029</strain>
    </source>
</reference>
<evidence type="ECO:0000313" key="1">
    <source>
        <dbReference type="EMBL" id="QIB34762.1"/>
    </source>
</evidence>
<dbReference type="InterPro" id="IPR020269">
    <property type="entry name" value="Phage_Mu_Releasin"/>
</dbReference>
<dbReference type="EMBL" id="CP048630">
    <property type="protein sequence ID" value="QIB34762.1"/>
    <property type="molecule type" value="Genomic_DNA"/>
</dbReference>
<dbReference type="AlphaFoldDB" id="A0A6P1YNX7"/>
<organism evidence="1 2">
    <name type="scientific">Ancylobacter pratisalsi</name>
    <dbReference type="NCBI Taxonomy" id="1745854"/>
    <lineage>
        <taxon>Bacteria</taxon>
        <taxon>Pseudomonadati</taxon>
        <taxon>Pseudomonadota</taxon>
        <taxon>Alphaproteobacteria</taxon>
        <taxon>Hyphomicrobiales</taxon>
        <taxon>Xanthobacteraceae</taxon>
        <taxon>Ancylobacter</taxon>
    </lineage>
</organism>
<evidence type="ECO:0000313" key="2">
    <source>
        <dbReference type="Proteomes" id="UP000464751"/>
    </source>
</evidence>
<name>A0A6P1YNX7_9HYPH</name>
<protein>
    <submittedName>
        <fullName evidence="1">DUF2730 family protein</fullName>
    </submittedName>
</protein>
<dbReference type="Proteomes" id="UP000464751">
    <property type="component" value="Chromosome"/>
</dbReference>
<proteinExistence type="predicted"/>
<accession>A0A6P1YNX7</accession>
<dbReference type="RefSeq" id="WP_163075907.1">
    <property type="nucleotide sequence ID" value="NZ_CP048630.1"/>
</dbReference>
<keyword evidence="2" id="KW-1185">Reference proteome</keyword>
<dbReference type="Pfam" id="PF10805">
    <property type="entry name" value="DUF2730"/>
    <property type="match status" value="1"/>
</dbReference>
<gene>
    <name evidence="1" type="ORF">G3A50_14380</name>
</gene>
<sequence>MEEIFLRWGPLLVASISLIFSISSARSKAAVERMNAIEAKVEGKAPIRALNEAAARIDALEDRTSRLEGEMRHMPSRDQTHELALALREMKGELGVLAAQLKPISHTTERLQEFLIDEAKARRVGA</sequence>
<dbReference type="KEGG" id="apra:G3A50_14380"/>